<dbReference type="Gene3D" id="3.80.10.10">
    <property type="entry name" value="Ribonuclease Inhibitor"/>
    <property type="match status" value="1"/>
</dbReference>
<proteinExistence type="predicted"/>
<evidence type="ECO:0000313" key="2">
    <source>
        <dbReference type="Proteomes" id="UP001437256"/>
    </source>
</evidence>
<dbReference type="EMBL" id="JBBXMP010000112">
    <property type="protein sequence ID" value="KAL0062188.1"/>
    <property type="molecule type" value="Genomic_DNA"/>
</dbReference>
<dbReference type="InterPro" id="IPR032675">
    <property type="entry name" value="LRR_dom_sf"/>
</dbReference>
<evidence type="ECO:0000313" key="1">
    <source>
        <dbReference type="EMBL" id="KAL0062188.1"/>
    </source>
</evidence>
<organism evidence="1 2">
    <name type="scientific">Marasmius tenuissimus</name>
    <dbReference type="NCBI Taxonomy" id="585030"/>
    <lineage>
        <taxon>Eukaryota</taxon>
        <taxon>Fungi</taxon>
        <taxon>Dikarya</taxon>
        <taxon>Basidiomycota</taxon>
        <taxon>Agaricomycotina</taxon>
        <taxon>Agaricomycetes</taxon>
        <taxon>Agaricomycetidae</taxon>
        <taxon>Agaricales</taxon>
        <taxon>Marasmiineae</taxon>
        <taxon>Marasmiaceae</taxon>
        <taxon>Marasmius</taxon>
    </lineage>
</organism>
<accession>A0ABR2ZLF5</accession>
<dbReference type="Proteomes" id="UP001437256">
    <property type="component" value="Unassembled WGS sequence"/>
</dbReference>
<name>A0ABR2ZLF5_9AGAR</name>
<evidence type="ECO:0008006" key="3">
    <source>
        <dbReference type="Google" id="ProtNLM"/>
    </source>
</evidence>
<reference evidence="1 2" key="1">
    <citation type="submission" date="2024-05" db="EMBL/GenBank/DDBJ databases">
        <title>A draft genome resource for the thread blight pathogen Marasmius tenuissimus strain MS-2.</title>
        <authorList>
            <person name="Yulfo-Soto G.E."/>
            <person name="Baruah I.K."/>
            <person name="Amoako-Attah I."/>
            <person name="Bukari Y."/>
            <person name="Meinhardt L.W."/>
            <person name="Bailey B.A."/>
            <person name="Cohen S.P."/>
        </authorList>
    </citation>
    <scope>NUCLEOTIDE SEQUENCE [LARGE SCALE GENOMIC DNA]</scope>
    <source>
        <strain evidence="1 2">MS-2</strain>
    </source>
</reference>
<keyword evidence="2" id="KW-1185">Reference proteome</keyword>
<sequence length="436" mass="49507">MDLSLFANDLKTQDQHIKYEDVTTLARPSWMSSLDEHLRTNGVLSLNPSMRFEIQDFVNSAAKRLTTYRDVTTLDGAKELDESPLLTYLRLIYVGEGAQTQDNGHISQVGIPFPQLRHLVVEHGEFWSVAATIEGLQQCTQLESLIYTDSAQFYDAEYQTLPHSFDDSNMPCIELPISFFQICFGCKALSVFAILDDLLSKISLRQATEVKIECRSPISPRDVDYLVEKDTAWPGNLLLSRLDREKLTKLTLTNLPLHSRVVLSLLRQLVALEALTIQDLTIGLCCISDSLSPCIVWKEWPDDMDEWPLYDIPRYADLCACGKPESHNKSSIITGEFLKEFVIIHSGDVYGWQRWGFLPRLKELRLLVQHFVAGKEFLAAVQSRFPIGKEMPRGVQRLSTAVLRIGSPIESDLVAELLDLERRGLKMIYSDTSRSY</sequence>
<gene>
    <name evidence="1" type="ORF">AAF712_010945</name>
</gene>
<comment type="caution">
    <text evidence="1">The sequence shown here is derived from an EMBL/GenBank/DDBJ whole genome shotgun (WGS) entry which is preliminary data.</text>
</comment>
<protein>
    <recommendedName>
        <fullName evidence="3">F-box protein</fullName>
    </recommendedName>
</protein>